<dbReference type="Proteomes" id="UP000184300">
    <property type="component" value="Unassembled WGS sequence"/>
</dbReference>
<evidence type="ECO:0000313" key="1">
    <source>
        <dbReference type="EMBL" id="OJJ84628.1"/>
    </source>
</evidence>
<accession>A0A1L9VL16</accession>
<dbReference type="AlphaFoldDB" id="A0A1L9VL16"/>
<proteinExistence type="predicted"/>
<dbReference type="VEuPathDB" id="FungiDB:ASPGLDRAFT_35115"/>
<dbReference type="EMBL" id="KV878896">
    <property type="protein sequence ID" value="OJJ84628.1"/>
    <property type="molecule type" value="Genomic_DNA"/>
</dbReference>
<keyword evidence="2" id="KW-1185">Reference proteome</keyword>
<organism evidence="1 2">
    <name type="scientific">Aspergillus glaucus CBS 516.65</name>
    <dbReference type="NCBI Taxonomy" id="1160497"/>
    <lineage>
        <taxon>Eukaryota</taxon>
        <taxon>Fungi</taxon>
        <taxon>Dikarya</taxon>
        <taxon>Ascomycota</taxon>
        <taxon>Pezizomycotina</taxon>
        <taxon>Eurotiomycetes</taxon>
        <taxon>Eurotiomycetidae</taxon>
        <taxon>Eurotiales</taxon>
        <taxon>Aspergillaceae</taxon>
        <taxon>Aspergillus</taxon>
        <taxon>Aspergillus subgen. Aspergillus</taxon>
    </lineage>
</organism>
<dbReference type="GeneID" id="34460774"/>
<evidence type="ECO:0000313" key="2">
    <source>
        <dbReference type="Proteomes" id="UP000184300"/>
    </source>
</evidence>
<sequence length="82" mass="9297">MRKSFLFNVSYNDDDALKQFGEDKKLAENLRDIYVGEDLTFPDNFKTNEFVRVRAPADTAVGDLESVVVPDGLNVDIKDLEL</sequence>
<gene>
    <name evidence="1" type="ORF">ASPGLDRAFT_35115</name>
</gene>
<name>A0A1L9VL16_ASPGL</name>
<protein>
    <submittedName>
        <fullName evidence="1">Uncharacterized protein</fullName>
    </submittedName>
</protein>
<reference evidence="2" key="1">
    <citation type="journal article" date="2017" name="Genome Biol.">
        <title>Comparative genomics reveals high biological diversity and specific adaptations in the industrially and medically important fungal genus Aspergillus.</title>
        <authorList>
            <person name="de Vries R.P."/>
            <person name="Riley R."/>
            <person name="Wiebenga A."/>
            <person name="Aguilar-Osorio G."/>
            <person name="Amillis S."/>
            <person name="Uchima C.A."/>
            <person name="Anderluh G."/>
            <person name="Asadollahi M."/>
            <person name="Askin M."/>
            <person name="Barry K."/>
            <person name="Battaglia E."/>
            <person name="Bayram O."/>
            <person name="Benocci T."/>
            <person name="Braus-Stromeyer S.A."/>
            <person name="Caldana C."/>
            <person name="Canovas D."/>
            <person name="Cerqueira G.C."/>
            <person name="Chen F."/>
            <person name="Chen W."/>
            <person name="Choi C."/>
            <person name="Clum A."/>
            <person name="Dos Santos R.A."/>
            <person name="Damasio A.R."/>
            <person name="Diallinas G."/>
            <person name="Emri T."/>
            <person name="Fekete E."/>
            <person name="Flipphi M."/>
            <person name="Freyberg S."/>
            <person name="Gallo A."/>
            <person name="Gournas C."/>
            <person name="Habgood R."/>
            <person name="Hainaut M."/>
            <person name="Harispe M.L."/>
            <person name="Henrissat B."/>
            <person name="Hilden K.S."/>
            <person name="Hope R."/>
            <person name="Hossain A."/>
            <person name="Karabika E."/>
            <person name="Karaffa L."/>
            <person name="Karanyi Z."/>
            <person name="Krasevec N."/>
            <person name="Kuo A."/>
            <person name="Kusch H."/>
            <person name="LaButti K."/>
            <person name="Lagendijk E.L."/>
            <person name="Lapidus A."/>
            <person name="Levasseur A."/>
            <person name="Lindquist E."/>
            <person name="Lipzen A."/>
            <person name="Logrieco A.F."/>
            <person name="MacCabe A."/>
            <person name="Maekelae M.R."/>
            <person name="Malavazi I."/>
            <person name="Melin P."/>
            <person name="Meyer V."/>
            <person name="Mielnichuk N."/>
            <person name="Miskei M."/>
            <person name="Molnar A.P."/>
            <person name="Mule G."/>
            <person name="Ngan C.Y."/>
            <person name="Orejas M."/>
            <person name="Orosz E."/>
            <person name="Ouedraogo J.P."/>
            <person name="Overkamp K.M."/>
            <person name="Park H.-S."/>
            <person name="Perrone G."/>
            <person name="Piumi F."/>
            <person name="Punt P.J."/>
            <person name="Ram A.F."/>
            <person name="Ramon A."/>
            <person name="Rauscher S."/>
            <person name="Record E."/>
            <person name="Riano-Pachon D.M."/>
            <person name="Robert V."/>
            <person name="Roehrig J."/>
            <person name="Ruller R."/>
            <person name="Salamov A."/>
            <person name="Salih N.S."/>
            <person name="Samson R.A."/>
            <person name="Sandor E."/>
            <person name="Sanguinetti M."/>
            <person name="Schuetze T."/>
            <person name="Sepcic K."/>
            <person name="Shelest E."/>
            <person name="Sherlock G."/>
            <person name="Sophianopoulou V."/>
            <person name="Squina F.M."/>
            <person name="Sun H."/>
            <person name="Susca A."/>
            <person name="Todd R.B."/>
            <person name="Tsang A."/>
            <person name="Unkles S.E."/>
            <person name="van de Wiele N."/>
            <person name="van Rossen-Uffink D."/>
            <person name="Oliveira J.V."/>
            <person name="Vesth T.C."/>
            <person name="Visser J."/>
            <person name="Yu J.-H."/>
            <person name="Zhou M."/>
            <person name="Andersen M.R."/>
            <person name="Archer D.B."/>
            <person name="Baker S.E."/>
            <person name="Benoit I."/>
            <person name="Brakhage A.A."/>
            <person name="Braus G.H."/>
            <person name="Fischer R."/>
            <person name="Frisvad J.C."/>
            <person name="Goldman G.H."/>
            <person name="Houbraken J."/>
            <person name="Oakley B."/>
            <person name="Pocsi I."/>
            <person name="Scazzocchio C."/>
            <person name="Seiboth B."/>
            <person name="vanKuyk P.A."/>
            <person name="Wortman J."/>
            <person name="Dyer P.S."/>
            <person name="Grigoriev I.V."/>
        </authorList>
    </citation>
    <scope>NUCLEOTIDE SEQUENCE [LARGE SCALE GENOMIC DNA]</scope>
    <source>
        <strain evidence="2">CBS 516.65</strain>
    </source>
</reference>
<dbReference type="RefSeq" id="XP_022401326.1">
    <property type="nucleotide sequence ID" value="XM_022544513.1"/>
</dbReference>